<protein>
    <submittedName>
        <fullName evidence="1">Uncharacterized protein</fullName>
    </submittedName>
</protein>
<organism evidence="1 2">
    <name type="scientific">Roseiconus nitratireducens</name>
    <dbReference type="NCBI Taxonomy" id="2605748"/>
    <lineage>
        <taxon>Bacteria</taxon>
        <taxon>Pseudomonadati</taxon>
        <taxon>Planctomycetota</taxon>
        <taxon>Planctomycetia</taxon>
        <taxon>Pirellulales</taxon>
        <taxon>Pirellulaceae</taxon>
        <taxon>Roseiconus</taxon>
    </lineage>
</organism>
<reference evidence="1 2" key="1">
    <citation type="submission" date="2019-08" db="EMBL/GenBank/DDBJ databases">
        <authorList>
            <person name="Dhanesh K."/>
            <person name="Kumar G."/>
            <person name="Sasikala C."/>
            <person name="Venkata Ramana C."/>
        </authorList>
    </citation>
    <scope>NUCLEOTIDE SEQUENCE [LARGE SCALE GENOMIC DNA]</scope>
    <source>
        <strain evidence="1 2">JC645</strain>
    </source>
</reference>
<gene>
    <name evidence="1" type="ORF">FYK55_18010</name>
</gene>
<dbReference type="AlphaFoldDB" id="A0A5M6D1X8"/>
<dbReference type="Proteomes" id="UP000324479">
    <property type="component" value="Unassembled WGS sequence"/>
</dbReference>
<accession>A0A5M6D1X8</accession>
<sequence>MKVLHHPKRRERAAKLFDERYDSRQGRKIVDSLASGLNTTRKELVQRVDQDVVVSFGMDSMSIPLSTDGNEDRAKAEIEIWQVAEAVLHAESCGYLDDQEWGCLWLGELRLGRNIQNDSVRKRLAAYRAGNSDDRRRRLLQSLGKVYPNTSRCPLVLFQLMPLAVQIVVSIAFDQTDDADSKRKRQAFWLPGIMDCQACHGDVLDNGEKCDVCGNPVWNYRWLMSSD</sequence>
<comment type="caution">
    <text evidence="1">The sequence shown here is derived from an EMBL/GenBank/DDBJ whole genome shotgun (WGS) entry which is preliminary data.</text>
</comment>
<proteinExistence type="predicted"/>
<dbReference type="RefSeq" id="WP_150077844.1">
    <property type="nucleotide sequence ID" value="NZ_VWOX01000010.1"/>
</dbReference>
<name>A0A5M6D1X8_9BACT</name>
<dbReference type="EMBL" id="VWOX01000010">
    <property type="protein sequence ID" value="KAA5541458.1"/>
    <property type="molecule type" value="Genomic_DNA"/>
</dbReference>
<evidence type="ECO:0000313" key="2">
    <source>
        <dbReference type="Proteomes" id="UP000324479"/>
    </source>
</evidence>
<evidence type="ECO:0000313" key="1">
    <source>
        <dbReference type="EMBL" id="KAA5541458.1"/>
    </source>
</evidence>
<keyword evidence="2" id="KW-1185">Reference proteome</keyword>